<evidence type="ECO:0000313" key="2">
    <source>
        <dbReference type="Proteomes" id="UP000324222"/>
    </source>
</evidence>
<reference evidence="1 2" key="1">
    <citation type="submission" date="2019-05" db="EMBL/GenBank/DDBJ databases">
        <title>Another draft genome of Portunus trituberculatus and its Hox gene families provides insights of decapod evolution.</title>
        <authorList>
            <person name="Jeong J.-H."/>
            <person name="Song I."/>
            <person name="Kim S."/>
            <person name="Choi T."/>
            <person name="Kim D."/>
            <person name="Ryu S."/>
            <person name="Kim W."/>
        </authorList>
    </citation>
    <scope>NUCLEOTIDE SEQUENCE [LARGE SCALE GENOMIC DNA]</scope>
    <source>
        <tissue evidence="1">Muscle</tissue>
    </source>
</reference>
<protein>
    <submittedName>
        <fullName evidence="1">Uncharacterized protein</fullName>
    </submittedName>
</protein>
<evidence type="ECO:0000313" key="1">
    <source>
        <dbReference type="EMBL" id="MPC48992.1"/>
    </source>
</evidence>
<organism evidence="1 2">
    <name type="scientific">Portunus trituberculatus</name>
    <name type="common">Swimming crab</name>
    <name type="synonym">Neptunus trituberculatus</name>
    <dbReference type="NCBI Taxonomy" id="210409"/>
    <lineage>
        <taxon>Eukaryota</taxon>
        <taxon>Metazoa</taxon>
        <taxon>Ecdysozoa</taxon>
        <taxon>Arthropoda</taxon>
        <taxon>Crustacea</taxon>
        <taxon>Multicrustacea</taxon>
        <taxon>Malacostraca</taxon>
        <taxon>Eumalacostraca</taxon>
        <taxon>Eucarida</taxon>
        <taxon>Decapoda</taxon>
        <taxon>Pleocyemata</taxon>
        <taxon>Brachyura</taxon>
        <taxon>Eubrachyura</taxon>
        <taxon>Portunoidea</taxon>
        <taxon>Portunidae</taxon>
        <taxon>Portuninae</taxon>
        <taxon>Portunus</taxon>
    </lineage>
</organism>
<comment type="caution">
    <text evidence="1">The sequence shown here is derived from an EMBL/GenBank/DDBJ whole genome shotgun (WGS) entry which is preliminary data.</text>
</comment>
<keyword evidence="2" id="KW-1185">Reference proteome</keyword>
<dbReference type="AlphaFoldDB" id="A0A5B7FR47"/>
<accession>A0A5B7FR47</accession>
<dbReference type="Proteomes" id="UP000324222">
    <property type="component" value="Unassembled WGS sequence"/>
</dbReference>
<dbReference type="EMBL" id="VSRR010008596">
    <property type="protein sequence ID" value="MPC48992.1"/>
    <property type="molecule type" value="Genomic_DNA"/>
</dbReference>
<gene>
    <name evidence="1" type="ORF">E2C01_042779</name>
</gene>
<proteinExistence type="predicted"/>
<sequence>MKAQRLPPVDLMASCSFPYFLMFPWTITDSFKCIFGKEHHCESYSNKIFEYIVQLSNVKFIEAGYTSYD</sequence>
<name>A0A5B7FR47_PORTR</name>